<dbReference type="Pfam" id="PF01381">
    <property type="entry name" value="HTH_3"/>
    <property type="match status" value="1"/>
</dbReference>
<dbReference type="Proteomes" id="UP001501414">
    <property type="component" value="Unassembled WGS sequence"/>
</dbReference>
<dbReference type="InterPro" id="IPR014710">
    <property type="entry name" value="RmlC-like_jellyroll"/>
</dbReference>
<organism evidence="3 4">
    <name type="scientific">Pseudonocardia kongjuensis</name>
    <dbReference type="NCBI Taxonomy" id="102227"/>
    <lineage>
        <taxon>Bacteria</taxon>
        <taxon>Bacillati</taxon>
        <taxon>Actinomycetota</taxon>
        <taxon>Actinomycetes</taxon>
        <taxon>Pseudonocardiales</taxon>
        <taxon>Pseudonocardiaceae</taxon>
        <taxon>Pseudonocardia</taxon>
    </lineage>
</organism>
<dbReference type="SUPFAM" id="SSF47413">
    <property type="entry name" value="lambda repressor-like DNA-binding domains"/>
    <property type="match status" value="1"/>
</dbReference>
<proteinExistence type="predicted"/>
<dbReference type="Gene3D" id="1.10.260.40">
    <property type="entry name" value="lambda repressor-like DNA-binding domains"/>
    <property type="match status" value="1"/>
</dbReference>
<protein>
    <submittedName>
        <fullName evidence="3">Cupin domain-containing protein</fullName>
    </submittedName>
</protein>
<dbReference type="PANTHER" id="PTHR46797">
    <property type="entry name" value="HTH-TYPE TRANSCRIPTIONAL REGULATOR"/>
    <property type="match status" value="1"/>
</dbReference>
<dbReference type="InterPro" id="IPR011051">
    <property type="entry name" value="RmlC_Cupin_sf"/>
</dbReference>
<evidence type="ECO:0000259" key="2">
    <source>
        <dbReference type="PROSITE" id="PS50943"/>
    </source>
</evidence>
<dbReference type="SMART" id="SM00530">
    <property type="entry name" value="HTH_XRE"/>
    <property type="match status" value="1"/>
</dbReference>
<gene>
    <name evidence="3" type="ORF">GCM10009613_29930</name>
</gene>
<dbReference type="CDD" id="cd00093">
    <property type="entry name" value="HTH_XRE"/>
    <property type="match status" value="1"/>
</dbReference>
<evidence type="ECO:0000313" key="3">
    <source>
        <dbReference type="EMBL" id="GAA1390004.1"/>
    </source>
</evidence>
<dbReference type="CDD" id="cd02209">
    <property type="entry name" value="cupin_XRE_C"/>
    <property type="match status" value="1"/>
</dbReference>
<reference evidence="3 4" key="1">
    <citation type="journal article" date="2019" name="Int. J. Syst. Evol. Microbiol.">
        <title>The Global Catalogue of Microorganisms (GCM) 10K type strain sequencing project: providing services to taxonomists for standard genome sequencing and annotation.</title>
        <authorList>
            <consortium name="The Broad Institute Genomics Platform"/>
            <consortium name="The Broad Institute Genome Sequencing Center for Infectious Disease"/>
            <person name="Wu L."/>
            <person name="Ma J."/>
        </authorList>
    </citation>
    <scope>NUCLEOTIDE SEQUENCE [LARGE SCALE GENOMIC DNA]</scope>
    <source>
        <strain evidence="3 4">JCM 11896</strain>
    </source>
</reference>
<dbReference type="InterPro" id="IPR010982">
    <property type="entry name" value="Lambda_DNA-bd_dom_sf"/>
</dbReference>
<dbReference type="Gene3D" id="2.60.120.10">
    <property type="entry name" value="Jelly Rolls"/>
    <property type="match status" value="1"/>
</dbReference>
<comment type="caution">
    <text evidence="3">The sequence shown here is derived from an EMBL/GenBank/DDBJ whole genome shotgun (WGS) entry which is preliminary data.</text>
</comment>
<evidence type="ECO:0000313" key="4">
    <source>
        <dbReference type="Proteomes" id="UP001501414"/>
    </source>
</evidence>
<evidence type="ECO:0000256" key="1">
    <source>
        <dbReference type="ARBA" id="ARBA00023125"/>
    </source>
</evidence>
<dbReference type="PANTHER" id="PTHR46797:SF1">
    <property type="entry name" value="METHYLPHOSPHONATE SYNTHASE"/>
    <property type="match status" value="1"/>
</dbReference>
<dbReference type="InterPro" id="IPR050807">
    <property type="entry name" value="TransReg_Diox_bact_type"/>
</dbReference>
<dbReference type="Pfam" id="PF07883">
    <property type="entry name" value="Cupin_2"/>
    <property type="match status" value="1"/>
</dbReference>
<dbReference type="PROSITE" id="PS50943">
    <property type="entry name" value="HTH_CROC1"/>
    <property type="match status" value="1"/>
</dbReference>
<sequence>MLGPVTESPRTLQTSLPEAVGPRLRALRTGAGRSLTSVAREIGISASALSQIEVGTRQPSVKRLIDIVGALGVPVSAALDDAVFTRRPSCSDDAGGAETSQPLPGVQVALPSADAQLGDGVTYRRLTPVALPGLDLFESTYPPGSSSAPDGEMLTHHGHDTGCIVRGRLTFRFPDGAVEVPAGGTISFPAGRPHRVENGTGEVAVAIWATVDLREG</sequence>
<keyword evidence="1" id="KW-0238">DNA-binding</keyword>
<dbReference type="EMBL" id="BAAAJK010000010">
    <property type="protein sequence ID" value="GAA1390004.1"/>
    <property type="molecule type" value="Genomic_DNA"/>
</dbReference>
<accession>A0ABN1XTT2</accession>
<dbReference type="InterPro" id="IPR001387">
    <property type="entry name" value="Cro/C1-type_HTH"/>
</dbReference>
<keyword evidence="4" id="KW-1185">Reference proteome</keyword>
<name>A0ABN1XTT2_9PSEU</name>
<dbReference type="SUPFAM" id="SSF51182">
    <property type="entry name" value="RmlC-like cupins"/>
    <property type="match status" value="1"/>
</dbReference>
<dbReference type="InterPro" id="IPR013096">
    <property type="entry name" value="Cupin_2"/>
</dbReference>
<feature type="domain" description="HTH cro/C1-type" evidence="2">
    <location>
        <begin position="24"/>
        <end position="78"/>
    </location>
</feature>